<dbReference type="EMBL" id="WITJ01000022">
    <property type="protein sequence ID" value="MQW40517.1"/>
    <property type="molecule type" value="Genomic_DNA"/>
</dbReference>
<comment type="caution">
    <text evidence="1">The sequence shown here is derived from an EMBL/GenBank/DDBJ whole genome shotgun (WGS) entry which is preliminary data.</text>
</comment>
<proteinExistence type="predicted"/>
<reference evidence="1 2" key="1">
    <citation type="submission" date="2019-10" db="EMBL/GenBank/DDBJ databases">
        <authorList>
            <person name="Dong K."/>
        </authorList>
    </citation>
    <scope>NUCLEOTIDE SEQUENCE [LARGE SCALE GENOMIC DNA]</scope>
    <source>
        <strain evidence="1 2">DSM 28960</strain>
    </source>
</reference>
<protein>
    <submittedName>
        <fullName evidence="1">Excisionase</fullName>
    </submittedName>
</protein>
<evidence type="ECO:0000313" key="1">
    <source>
        <dbReference type="EMBL" id="MQW40517.1"/>
    </source>
</evidence>
<organism evidence="1 2">
    <name type="scientific">Lactococcus hircilactis</name>
    <dbReference type="NCBI Taxonomy" id="1494462"/>
    <lineage>
        <taxon>Bacteria</taxon>
        <taxon>Bacillati</taxon>
        <taxon>Bacillota</taxon>
        <taxon>Bacilli</taxon>
        <taxon>Lactobacillales</taxon>
        <taxon>Streptococcaceae</taxon>
        <taxon>Lactococcus</taxon>
    </lineage>
</organism>
<name>A0A7X1ZBZ8_9LACT</name>
<gene>
    <name evidence="1" type="ORF">GHI93_11360</name>
</gene>
<dbReference type="AlphaFoldDB" id="A0A7X1ZBZ8"/>
<dbReference type="OrthoDB" id="2186806at2"/>
<dbReference type="Proteomes" id="UP000439550">
    <property type="component" value="Unassembled WGS sequence"/>
</dbReference>
<evidence type="ECO:0000313" key="2">
    <source>
        <dbReference type="Proteomes" id="UP000439550"/>
    </source>
</evidence>
<dbReference type="RefSeq" id="WP_153497147.1">
    <property type="nucleotide sequence ID" value="NZ_CBCRWP010000037.1"/>
</dbReference>
<accession>A0A7X1ZBZ8</accession>
<keyword evidence="2" id="KW-1185">Reference proteome</keyword>
<sequence length="88" mass="10519">MPYAKVTYIPVDDPDKATHGDYKHLMQRWEGLSKPTAKKWASEMRDNPMFSNYVLNPEWKTVMIDYDGFKKFVEWKSQNLYKKKGKIK</sequence>